<evidence type="ECO:0000256" key="1">
    <source>
        <dbReference type="SAM" id="MobiDB-lite"/>
    </source>
</evidence>
<accession>B4GEH2</accession>
<dbReference type="HOGENOM" id="CLU_2545002_0_0_1"/>
<dbReference type="SMR" id="B4GEH2"/>
<proteinExistence type="predicted"/>
<feature type="region of interest" description="Disordered" evidence="1">
    <location>
        <begin position="1"/>
        <end position="83"/>
    </location>
</feature>
<sequence>MAGHSAEALTGEPRFSHSNTKTAPAQIAGRPPPVFAKFQPAAEWSGSGHNEANQRELETQSQSQSQTERQRQTQTTSLMEDGH</sequence>
<dbReference type="AlphaFoldDB" id="B4GEH2"/>
<protein>
    <submittedName>
        <fullName evidence="2">GL21816</fullName>
    </submittedName>
</protein>
<evidence type="ECO:0000313" key="2">
    <source>
        <dbReference type="EMBL" id="EDW34007.1"/>
    </source>
</evidence>
<reference evidence="2 3" key="1">
    <citation type="journal article" date="2007" name="Nature">
        <title>Evolution of genes and genomes on the Drosophila phylogeny.</title>
        <authorList>
            <consortium name="Drosophila 12 Genomes Consortium"/>
            <person name="Clark A.G."/>
            <person name="Eisen M.B."/>
            <person name="Smith D.R."/>
            <person name="Bergman C.M."/>
            <person name="Oliver B."/>
            <person name="Markow T.A."/>
            <person name="Kaufman T.C."/>
            <person name="Kellis M."/>
            <person name="Gelbart W."/>
            <person name="Iyer V.N."/>
            <person name="Pollard D.A."/>
            <person name="Sackton T.B."/>
            <person name="Larracuente A.M."/>
            <person name="Singh N.D."/>
            <person name="Abad J.P."/>
            <person name="Abt D.N."/>
            <person name="Adryan B."/>
            <person name="Aguade M."/>
            <person name="Akashi H."/>
            <person name="Anderson W.W."/>
            <person name="Aquadro C.F."/>
            <person name="Ardell D.H."/>
            <person name="Arguello R."/>
            <person name="Artieri C.G."/>
            <person name="Barbash D.A."/>
            <person name="Barker D."/>
            <person name="Barsanti P."/>
            <person name="Batterham P."/>
            <person name="Batzoglou S."/>
            <person name="Begun D."/>
            <person name="Bhutkar A."/>
            <person name="Blanco E."/>
            <person name="Bosak S.A."/>
            <person name="Bradley R.K."/>
            <person name="Brand A.D."/>
            <person name="Brent M.R."/>
            <person name="Brooks A.N."/>
            <person name="Brown R.H."/>
            <person name="Butlin R.K."/>
            <person name="Caggese C."/>
            <person name="Calvi B.R."/>
            <person name="Bernardo de Carvalho A."/>
            <person name="Caspi A."/>
            <person name="Castrezana S."/>
            <person name="Celniker S.E."/>
            <person name="Chang J.L."/>
            <person name="Chapple C."/>
            <person name="Chatterji S."/>
            <person name="Chinwalla A."/>
            <person name="Civetta A."/>
            <person name="Clifton S.W."/>
            <person name="Comeron J.M."/>
            <person name="Costello J.C."/>
            <person name="Coyne J.A."/>
            <person name="Daub J."/>
            <person name="David R.G."/>
            <person name="Delcher A.L."/>
            <person name="Delehaunty K."/>
            <person name="Do C.B."/>
            <person name="Ebling H."/>
            <person name="Edwards K."/>
            <person name="Eickbush T."/>
            <person name="Evans J.D."/>
            <person name="Filipski A."/>
            <person name="Findeiss S."/>
            <person name="Freyhult E."/>
            <person name="Fulton L."/>
            <person name="Fulton R."/>
            <person name="Garcia A.C."/>
            <person name="Gardiner A."/>
            <person name="Garfield D.A."/>
            <person name="Garvin B.E."/>
            <person name="Gibson G."/>
            <person name="Gilbert D."/>
            <person name="Gnerre S."/>
            <person name="Godfrey J."/>
            <person name="Good R."/>
            <person name="Gotea V."/>
            <person name="Gravely B."/>
            <person name="Greenberg A.J."/>
            <person name="Griffiths-Jones S."/>
            <person name="Gross S."/>
            <person name="Guigo R."/>
            <person name="Gustafson E.A."/>
            <person name="Haerty W."/>
            <person name="Hahn M.W."/>
            <person name="Halligan D.L."/>
            <person name="Halpern A.L."/>
            <person name="Halter G.M."/>
            <person name="Han M.V."/>
            <person name="Heger A."/>
            <person name="Hillier L."/>
            <person name="Hinrichs A.S."/>
            <person name="Holmes I."/>
            <person name="Hoskins R.A."/>
            <person name="Hubisz M.J."/>
            <person name="Hultmark D."/>
            <person name="Huntley M.A."/>
            <person name="Jaffe D.B."/>
            <person name="Jagadeeshan S."/>
            <person name="Jeck W.R."/>
            <person name="Johnson J."/>
            <person name="Jones C.D."/>
            <person name="Jordan W.C."/>
            <person name="Karpen G.H."/>
            <person name="Kataoka E."/>
            <person name="Keightley P.D."/>
            <person name="Kheradpour P."/>
            <person name="Kirkness E.F."/>
            <person name="Koerich L.B."/>
            <person name="Kristiansen K."/>
            <person name="Kudrna D."/>
            <person name="Kulathinal R.J."/>
            <person name="Kumar S."/>
            <person name="Kwok R."/>
            <person name="Lander E."/>
            <person name="Langley C.H."/>
            <person name="Lapoint R."/>
            <person name="Lazzaro B.P."/>
            <person name="Lee S.J."/>
            <person name="Levesque L."/>
            <person name="Li R."/>
            <person name="Lin C.F."/>
            <person name="Lin M.F."/>
            <person name="Lindblad-Toh K."/>
            <person name="Llopart A."/>
            <person name="Long M."/>
            <person name="Low L."/>
            <person name="Lozovsky E."/>
            <person name="Lu J."/>
            <person name="Luo M."/>
            <person name="Machado C.A."/>
            <person name="Makalowski W."/>
            <person name="Marzo M."/>
            <person name="Matsuda M."/>
            <person name="Matzkin L."/>
            <person name="McAllister B."/>
            <person name="McBride C.S."/>
            <person name="McKernan B."/>
            <person name="McKernan K."/>
            <person name="Mendez-Lago M."/>
            <person name="Minx P."/>
            <person name="Mollenhauer M.U."/>
            <person name="Montooth K."/>
            <person name="Mount S.M."/>
            <person name="Mu X."/>
            <person name="Myers E."/>
            <person name="Negre B."/>
            <person name="Newfeld S."/>
            <person name="Nielsen R."/>
            <person name="Noor M.A."/>
            <person name="O'Grady P."/>
            <person name="Pachter L."/>
            <person name="Papaceit M."/>
            <person name="Parisi M.J."/>
            <person name="Parisi M."/>
            <person name="Parts L."/>
            <person name="Pedersen J.S."/>
            <person name="Pesole G."/>
            <person name="Phillippy A.M."/>
            <person name="Ponting C.P."/>
            <person name="Pop M."/>
            <person name="Porcelli D."/>
            <person name="Powell J.R."/>
            <person name="Prohaska S."/>
            <person name="Pruitt K."/>
            <person name="Puig M."/>
            <person name="Quesneville H."/>
            <person name="Ram K.R."/>
            <person name="Rand D."/>
            <person name="Rasmussen M.D."/>
            <person name="Reed L.K."/>
            <person name="Reenan R."/>
            <person name="Reily A."/>
            <person name="Remington K.A."/>
            <person name="Rieger T.T."/>
            <person name="Ritchie M.G."/>
            <person name="Robin C."/>
            <person name="Rogers Y.H."/>
            <person name="Rohde C."/>
            <person name="Rozas J."/>
            <person name="Rubenfield M.J."/>
            <person name="Ruiz A."/>
            <person name="Russo S."/>
            <person name="Salzberg S.L."/>
            <person name="Sanchez-Gracia A."/>
            <person name="Saranga D.J."/>
            <person name="Sato H."/>
            <person name="Schaeffer S.W."/>
            <person name="Schatz M.C."/>
            <person name="Schlenke T."/>
            <person name="Schwartz R."/>
            <person name="Segarra C."/>
            <person name="Singh R.S."/>
            <person name="Sirot L."/>
            <person name="Sirota M."/>
            <person name="Sisneros N.B."/>
            <person name="Smith C.D."/>
            <person name="Smith T.F."/>
            <person name="Spieth J."/>
            <person name="Stage D.E."/>
            <person name="Stark A."/>
            <person name="Stephan W."/>
            <person name="Strausberg R.L."/>
            <person name="Strempel S."/>
            <person name="Sturgill D."/>
            <person name="Sutton G."/>
            <person name="Sutton G.G."/>
            <person name="Tao W."/>
            <person name="Teichmann S."/>
            <person name="Tobari Y.N."/>
            <person name="Tomimura Y."/>
            <person name="Tsolas J.M."/>
            <person name="Valente V.L."/>
            <person name="Venter E."/>
            <person name="Venter J.C."/>
            <person name="Vicario S."/>
            <person name="Vieira F.G."/>
            <person name="Vilella A.J."/>
            <person name="Villasante A."/>
            <person name="Walenz B."/>
            <person name="Wang J."/>
            <person name="Wasserman M."/>
            <person name="Watts T."/>
            <person name="Wilson D."/>
            <person name="Wilson R.K."/>
            <person name="Wing R.A."/>
            <person name="Wolfner M.F."/>
            <person name="Wong A."/>
            <person name="Wong G.K."/>
            <person name="Wu C.I."/>
            <person name="Wu G."/>
            <person name="Yamamoto D."/>
            <person name="Yang H.P."/>
            <person name="Yang S.P."/>
            <person name="Yorke J.A."/>
            <person name="Yoshida K."/>
            <person name="Zdobnov E."/>
            <person name="Zhang P."/>
            <person name="Zhang Y."/>
            <person name="Zimin A.V."/>
            <person name="Baldwin J."/>
            <person name="Abdouelleil A."/>
            <person name="Abdulkadir J."/>
            <person name="Abebe A."/>
            <person name="Abera B."/>
            <person name="Abreu J."/>
            <person name="Acer S.C."/>
            <person name="Aftuck L."/>
            <person name="Alexander A."/>
            <person name="An P."/>
            <person name="Anderson E."/>
            <person name="Anderson S."/>
            <person name="Arachi H."/>
            <person name="Azer M."/>
            <person name="Bachantsang P."/>
            <person name="Barry A."/>
            <person name="Bayul T."/>
            <person name="Berlin A."/>
            <person name="Bessette D."/>
            <person name="Bloom T."/>
            <person name="Blye J."/>
            <person name="Boguslavskiy L."/>
            <person name="Bonnet C."/>
            <person name="Boukhgalter B."/>
            <person name="Bourzgui I."/>
            <person name="Brown A."/>
            <person name="Cahill P."/>
            <person name="Channer S."/>
            <person name="Cheshatsang Y."/>
            <person name="Chuda L."/>
            <person name="Citroen M."/>
            <person name="Collymore A."/>
            <person name="Cooke P."/>
            <person name="Costello M."/>
            <person name="D'Aco K."/>
            <person name="Daza R."/>
            <person name="De Haan G."/>
            <person name="DeGray S."/>
            <person name="DeMaso C."/>
            <person name="Dhargay N."/>
            <person name="Dooley K."/>
            <person name="Dooley E."/>
            <person name="Doricent M."/>
            <person name="Dorje P."/>
            <person name="Dorjee K."/>
            <person name="Dupes A."/>
            <person name="Elong R."/>
            <person name="Falk J."/>
            <person name="Farina A."/>
            <person name="Faro S."/>
            <person name="Ferguson D."/>
            <person name="Fisher S."/>
            <person name="Foley C.D."/>
            <person name="Franke A."/>
            <person name="Friedrich D."/>
            <person name="Gadbois L."/>
            <person name="Gearin G."/>
            <person name="Gearin C.R."/>
            <person name="Giannoukos G."/>
            <person name="Goode T."/>
            <person name="Graham J."/>
            <person name="Grandbois E."/>
            <person name="Grewal S."/>
            <person name="Gyaltsen K."/>
            <person name="Hafez N."/>
            <person name="Hagos B."/>
            <person name="Hall J."/>
            <person name="Henson C."/>
            <person name="Hollinger A."/>
            <person name="Honan T."/>
            <person name="Huard M.D."/>
            <person name="Hughes L."/>
            <person name="Hurhula B."/>
            <person name="Husby M.E."/>
            <person name="Kamat A."/>
            <person name="Kanga B."/>
            <person name="Kashin S."/>
            <person name="Khazanovich D."/>
            <person name="Kisner P."/>
            <person name="Lance K."/>
            <person name="Lara M."/>
            <person name="Lee W."/>
            <person name="Lennon N."/>
            <person name="Letendre F."/>
            <person name="LeVine R."/>
            <person name="Lipovsky A."/>
            <person name="Liu X."/>
            <person name="Liu J."/>
            <person name="Liu S."/>
            <person name="Lokyitsang T."/>
            <person name="Lokyitsang Y."/>
            <person name="Lubonja R."/>
            <person name="Lui A."/>
            <person name="MacDonald P."/>
            <person name="Magnisalis V."/>
            <person name="Maru K."/>
            <person name="Matthews C."/>
            <person name="McCusker W."/>
            <person name="McDonough S."/>
            <person name="Mehta T."/>
            <person name="Meldrim J."/>
            <person name="Meneus L."/>
            <person name="Mihai O."/>
            <person name="Mihalev A."/>
            <person name="Mihova T."/>
            <person name="Mittelman R."/>
            <person name="Mlenga V."/>
            <person name="Montmayeur A."/>
            <person name="Mulrain L."/>
            <person name="Navidi A."/>
            <person name="Naylor J."/>
            <person name="Negash T."/>
            <person name="Nguyen T."/>
            <person name="Nguyen N."/>
            <person name="Nicol R."/>
            <person name="Norbu C."/>
            <person name="Norbu N."/>
            <person name="Novod N."/>
            <person name="O'Neill B."/>
            <person name="Osman S."/>
            <person name="Markiewicz E."/>
            <person name="Oyono O.L."/>
            <person name="Patti C."/>
            <person name="Phunkhang P."/>
            <person name="Pierre F."/>
            <person name="Priest M."/>
            <person name="Raghuraman S."/>
            <person name="Rege F."/>
            <person name="Reyes R."/>
            <person name="Rise C."/>
            <person name="Rogov P."/>
            <person name="Ross K."/>
            <person name="Ryan E."/>
            <person name="Settipalli S."/>
            <person name="Shea T."/>
            <person name="Sherpa N."/>
            <person name="Shi L."/>
            <person name="Shih D."/>
            <person name="Sparrow T."/>
            <person name="Spaulding J."/>
            <person name="Stalker J."/>
            <person name="Stange-Thomann N."/>
            <person name="Stavropoulos S."/>
            <person name="Stone C."/>
            <person name="Strader C."/>
            <person name="Tesfaye S."/>
            <person name="Thomson T."/>
            <person name="Thoulutsang Y."/>
            <person name="Thoulutsang D."/>
            <person name="Topham K."/>
            <person name="Topping I."/>
            <person name="Tsamla T."/>
            <person name="Vassiliev H."/>
            <person name="Vo A."/>
            <person name="Wangchuk T."/>
            <person name="Wangdi T."/>
            <person name="Weiand M."/>
            <person name="Wilkinson J."/>
            <person name="Wilson A."/>
            <person name="Yadav S."/>
            <person name="Young G."/>
            <person name="Yu Q."/>
            <person name="Zembek L."/>
            <person name="Zhong D."/>
            <person name="Zimmer A."/>
            <person name="Zwirko Z."/>
            <person name="Jaffe D.B."/>
            <person name="Alvarez P."/>
            <person name="Brockman W."/>
            <person name="Butler J."/>
            <person name="Chin C."/>
            <person name="Gnerre S."/>
            <person name="Grabherr M."/>
            <person name="Kleber M."/>
            <person name="Mauceli E."/>
            <person name="MacCallum I."/>
        </authorList>
    </citation>
    <scope>NUCLEOTIDE SEQUENCE [LARGE SCALE GENOMIC DNA]</scope>
    <source>
        <strain evidence="3">MSH-3 / Tucson 14011-0111.49</strain>
    </source>
</reference>
<feature type="compositionally biased region" description="Low complexity" evidence="1">
    <location>
        <begin position="59"/>
        <end position="83"/>
    </location>
</feature>
<organism evidence="3">
    <name type="scientific">Drosophila persimilis</name>
    <name type="common">Fruit fly</name>
    <dbReference type="NCBI Taxonomy" id="7234"/>
    <lineage>
        <taxon>Eukaryota</taxon>
        <taxon>Metazoa</taxon>
        <taxon>Ecdysozoa</taxon>
        <taxon>Arthropoda</taxon>
        <taxon>Hexapoda</taxon>
        <taxon>Insecta</taxon>
        <taxon>Pterygota</taxon>
        <taxon>Neoptera</taxon>
        <taxon>Endopterygota</taxon>
        <taxon>Diptera</taxon>
        <taxon>Brachycera</taxon>
        <taxon>Muscomorpha</taxon>
        <taxon>Ephydroidea</taxon>
        <taxon>Drosophilidae</taxon>
        <taxon>Drosophila</taxon>
        <taxon>Sophophora</taxon>
    </lineage>
</organism>
<evidence type="ECO:0000313" key="3">
    <source>
        <dbReference type="Proteomes" id="UP000008744"/>
    </source>
</evidence>
<dbReference type="Proteomes" id="UP000008744">
    <property type="component" value="Unassembled WGS sequence"/>
</dbReference>
<gene>
    <name evidence="2" type="primary">Dper\GL21816</name>
    <name evidence="2" type="ORF">Dper_GL21816</name>
</gene>
<dbReference type="EMBL" id="CH479182">
    <property type="protein sequence ID" value="EDW34007.1"/>
    <property type="molecule type" value="Genomic_DNA"/>
</dbReference>
<keyword evidence="3" id="KW-1185">Reference proteome</keyword>
<name>B4GEH2_DROPE</name>